<proteinExistence type="predicted"/>
<name>A0A375FRZ8_9BURK</name>
<accession>A0A375FRZ8</accession>
<dbReference type="SUPFAM" id="SSF55729">
    <property type="entry name" value="Acyl-CoA N-acyltransferases (Nat)"/>
    <property type="match status" value="1"/>
</dbReference>
<dbReference type="OrthoDB" id="8927617at2"/>
<dbReference type="Gene3D" id="3.40.630.30">
    <property type="match status" value="1"/>
</dbReference>
<keyword evidence="1 4" id="KW-0808">Transferase</keyword>
<dbReference type="EMBL" id="OGUS01000109">
    <property type="protein sequence ID" value="SPC11083.1"/>
    <property type="molecule type" value="Genomic_DNA"/>
</dbReference>
<dbReference type="AlphaFoldDB" id="A0A375FRZ8"/>
<evidence type="ECO:0000313" key="5">
    <source>
        <dbReference type="EMBL" id="QRQ94487.1"/>
    </source>
</evidence>
<evidence type="ECO:0000313" key="4">
    <source>
        <dbReference type="EMBL" id="QEZ45423.1"/>
    </source>
</evidence>
<dbReference type="Proteomes" id="UP000325743">
    <property type="component" value="Chromosome 2"/>
</dbReference>
<sequence length="147" mass="16070">MMKDLRIRAAVPSDAPAVGALLERCGLPTDDVFRVLEHFHVAILESRIIGCAAGEPFGQTVVIRSVAVLPEHRDQGVATHVVRAALMRARSNGLQRAVLLASSCPSYFARYGFTLVPASKLPQEVLSSSEFQRHTDTPPLCMWCELT</sequence>
<dbReference type="RefSeq" id="WP_063241172.1">
    <property type="nucleotide sequence ID" value="NZ_CP032519.1"/>
</dbReference>
<dbReference type="PANTHER" id="PTHR43877">
    <property type="entry name" value="AMINOALKYLPHOSPHONATE N-ACETYLTRANSFERASE-RELATED-RELATED"/>
    <property type="match status" value="1"/>
</dbReference>
<reference evidence="6" key="1">
    <citation type="submission" date="2018-01" db="EMBL/GenBank/DDBJ databases">
        <authorList>
            <person name="Clerissi C."/>
        </authorList>
    </citation>
    <scope>NUCLEOTIDE SEQUENCE</scope>
    <source>
        <strain evidence="6">Cupriavidus oxalaticus LMG 2235</strain>
    </source>
</reference>
<dbReference type="EMBL" id="CP032519">
    <property type="protein sequence ID" value="QEZ45423.1"/>
    <property type="molecule type" value="Genomic_DNA"/>
</dbReference>
<dbReference type="Pfam" id="PF00583">
    <property type="entry name" value="Acetyltransf_1"/>
    <property type="match status" value="1"/>
</dbReference>
<dbReference type="InterPro" id="IPR050832">
    <property type="entry name" value="Bact_Acetyltransf"/>
</dbReference>
<evidence type="ECO:0000256" key="2">
    <source>
        <dbReference type="ARBA" id="ARBA00023315"/>
    </source>
</evidence>
<evidence type="ECO:0000313" key="6">
    <source>
        <dbReference type="EMBL" id="SPC11083.1"/>
    </source>
</evidence>
<reference evidence="4 7" key="2">
    <citation type="submission" date="2018-09" db="EMBL/GenBank/DDBJ databases">
        <title>Complete genome sequence of Cupriavidus oxalaticus T2, a bacterium capable of phenol tolerance and degradation.</title>
        <authorList>
            <person name="Yan J."/>
        </authorList>
    </citation>
    <scope>NUCLEOTIDE SEQUENCE [LARGE SCALE GENOMIC DNA]</scope>
    <source>
        <strain evidence="4 7">T2</strain>
    </source>
</reference>
<dbReference type="EMBL" id="CP069812">
    <property type="protein sequence ID" value="QRQ94487.1"/>
    <property type="molecule type" value="Genomic_DNA"/>
</dbReference>
<dbReference type="InterPro" id="IPR016181">
    <property type="entry name" value="Acyl_CoA_acyltransferase"/>
</dbReference>
<evidence type="ECO:0000313" key="8">
    <source>
        <dbReference type="Proteomes" id="UP000623307"/>
    </source>
</evidence>
<feature type="domain" description="N-acetyltransferase" evidence="3">
    <location>
        <begin position="5"/>
        <end position="147"/>
    </location>
</feature>
<evidence type="ECO:0000259" key="3">
    <source>
        <dbReference type="PROSITE" id="PS51186"/>
    </source>
</evidence>
<dbReference type="CDD" id="cd04301">
    <property type="entry name" value="NAT_SF"/>
    <property type="match status" value="1"/>
</dbReference>
<reference evidence="5 8" key="3">
    <citation type="submission" date="2021-02" db="EMBL/GenBank/DDBJ databases">
        <title>Complete Genome Sequence of Cupriavidus oxalaticus Strain Ox1, a Soil Oxalate-Degrading Species.</title>
        <authorList>
            <person name="Palmieri F."/>
            <person name="Udriet P."/>
            <person name="Deuasquier M."/>
            <person name="Beaudoing E."/>
            <person name="Johnson S.L."/>
            <person name="Davenport K.W."/>
            <person name="Chain P.S."/>
            <person name="Bindschedler S."/>
            <person name="Junier P."/>
        </authorList>
    </citation>
    <scope>NUCLEOTIDE SEQUENCE [LARGE SCALE GENOMIC DNA]</scope>
    <source>
        <strain evidence="5 8">Ox1</strain>
    </source>
</reference>
<dbReference type="PROSITE" id="PS51186">
    <property type="entry name" value="GNAT"/>
    <property type="match status" value="1"/>
</dbReference>
<dbReference type="Proteomes" id="UP000623307">
    <property type="component" value="Chromosome 2"/>
</dbReference>
<dbReference type="InterPro" id="IPR000182">
    <property type="entry name" value="GNAT_dom"/>
</dbReference>
<dbReference type="Proteomes" id="UP000256862">
    <property type="component" value="Chromosome CO2235"/>
</dbReference>
<organism evidence="6">
    <name type="scientific">Cupriavidus oxalaticus</name>
    <dbReference type="NCBI Taxonomy" id="96344"/>
    <lineage>
        <taxon>Bacteria</taxon>
        <taxon>Pseudomonadati</taxon>
        <taxon>Pseudomonadota</taxon>
        <taxon>Betaproteobacteria</taxon>
        <taxon>Burkholderiales</taxon>
        <taxon>Burkholderiaceae</taxon>
        <taxon>Cupriavidus</taxon>
    </lineage>
</organism>
<gene>
    <name evidence="6" type="ORF">CO2235_10468</name>
    <name evidence="4" type="ORF">D2917_13800</name>
    <name evidence="5" type="ORF">JTE92_13335</name>
</gene>
<evidence type="ECO:0000256" key="1">
    <source>
        <dbReference type="ARBA" id="ARBA00022679"/>
    </source>
</evidence>
<keyword evidence="2" id="KW-0012">Acyltransferase</keyword>
<keyword evidence="8" id="KW-1185">Reference proteome</keyword>
<protein>
    <submittedName>
        <fullName evidence="4">GNAT family N-acetyltransferase</fullName>
    </submittedName>
    <submittedName>
        <fullName evidence="6">N-acetylglutamate synthase</fullName>
    </submittedName>
</protein>
<dbReference type="GO" id="GO:0016747">
    <property type="term" value="F:acyltransferase activity, transferring groups other than amino-acyl groups"/>
    <property type="evidence" value="ECO:0007669"/>
    <property type="project" value="InterPro"/>
</dbReference>
<evidence type="ECO:0000313" key="7">
    <source>
        <dbReference type="Proteomes" id="UP000325743"/>
    </source>
</evidence>
<dbReference type="GeneID" id="303490518"/>